<organism evidence="1 2">
    <name type="scientific">Symbiodinium microadriaticum</name>
    <name type="common">Dinoflagellate</name>
    <name type="synonym">Zooxanthella microadriatica</name>
    <dbReference type="NCBI Taxonomy" id="2951"/>
    <lineage>
        <taxon>Eukaryota</taxon>
        <taxon>Sar</taxon>
        <taxon>Alveolata</taxon>
        <taxon>Dinophyceae</taxon>
        <taxon>Suessiales</taxon>
        <taxon>Symbiodiniaceae</taxon>
        <taxon>Symbiodinium</taxon>
    </lineage>
</organism>
<evidence type="ECO:0000313" key="2">
    <source>
        <dbReference type="Proteomes" id="UP000186817"/>
    </source>
</evidence>
<gene>
    <name evidence="1" type="ORF">AK812_SmicGene26116</name>
</gene>
<dbReference type="EMBL" id="LSRX01000635">
    <property type="protein sequence ID" value="OLP92106.1"/>
    <property type="molecule type" value="Genomic_DNA"/>
</dbReference>
<proteinExistence type="predicted"/>
<protein>
    <submittedName>
        <fullName evidence="1">Uncharacterized protein</fullName>
    </submittedName>
</protein>
<keyword evidence="2" id="KW-1185">Reference proteome</keyword>
<sequence length="372" mass="41511">MALPWSPSKHKMCERGRAPKVVLGLLLCSSAADPRRLSDSTECDAPCQPGQFKALPLVALCGGGGCTVEDDILKGKSQLFMQIPVNSSGIRVEMTTRQTDQDLQLVDPATGICVAGAVGDTCPDGGRPANAGTGCADENDYCVTYEGMNWYFSGDKQLAPVFEKLSLQGQVTQLLNVWVEAPSGGELQVQVRNDPISPCPAQLPGCIPCEQYDRCGPFDKKICDGSAVVVCEATTQTTTTSDSPDANSFIVKSKTLVLRNSMHANVGYCHKLHLFLQNIVYDPVTHSDDENSNHYINYHDWYLHWKQHRLNHQLHRHDDAYRNLHEHHDLKKYVRIINKYLGHTNQYQQDFQHHDQQLQCGDGNADFKYFFK</sequence>
<dbReference type="Proteomes" id="UP000186817">
    <property type="component" value="Unassembled WGS sequence"/>
</dbReference>
<name>A0A1Q9DA84_SYMMI</name>
<accession>A0A1Q9DA84</accession>
<evidence type="ECO:0000313" key="1">
    <source>
        <dbReference type="EMBL" id="OLP92106.1"/>
    </source>
</evidence>
<dbReference type="AlphaFoldDB" id="A0A1Q9DA84"/>
<comment type="caution">
    <text evidence="1">The sequence shown here is derived from an EMBL/GenBank/DDBJ whole genome shotgun (WGS) entry which is preliminary data.</text>
</comment>
<reference evidence="1 2" key="1">
    <citation type="submission" date="2016-02" db="EMBL/GenBank/DDBJ databases">
        <title>Genome analysis of coral dinoflagellate symbionts highlights evolutionary adaptations to a symbiotic lifestyle.</title>
        <authorList>
            <person name="Aranda M."/>
            <person name="Li Y."/>
            <person name="Liew Y.J."/>
            <person name="Baumgarten S."/>
            <person name="Simakov O."/>
            <person name="Wilson M."/>
            <person name="Piel J."/>
            <person name="Ashoor H."/>
            <person name="Bougouffa S."/>
            <person name="Bajic V.B."/>
            <person name="Ryu T."/>
            <person name="Ravasi T."/>
            <person name="Bayer T."/>
            <person name="Micklem G."/>
            <person name="Kim H."/>
            <person name="Bhak J."/>
            <person name="Lajeunesse T.C."/>
            <person name="Voolstra C.R."/>
        </authorList>
    </citation>
    <scope>NUCLEOTIDE SEQUENCE [LARGE SCALE GENOMIC DNA]</scope>
    <source>
        <strain evidence="1 2">CCMP2467</strain>
    </source>
</reference>
<dbReference type="OrthoDB" id="445739at2759"/>